<dbReference type="STRING" id="47427.A0A2H3D2W5"/>
<dbReference type="Proteomes" id="UP000217790">
    <property type="component" value="Unassembled WGS sequence"/>
</dbReference>
<dbReference type="PANTHER" id="PTHR43364:SF7">
    <property type="entry name" value="NADP-DEPENDENT OXIDOREDUCTASE DOMAIN-CONTAINING PROTEIN-RELATED"/>
    <property type="match status" value="1"/>
</dbReference>
<protein>
    <recommendedName>
        <fullName evidence="3">NADP-dependent oxidoreductase domain-containing protein</fullName>
    </recommendedName>
</protein>
<evidence type="ECO:0000259" key="3">
    <source>
        <dbReference type="Pfam" id="PF00248"/>
    </source>
</evidence>
<sequence length="116" mass="12826">MSLFRIASDPPAKLSIYRALSSRADMGSMNKESSFKLLDAYFDMGANFIDTANGYHDETSEEFIGEWAEKRGILDPLVIATKYTTNFINVAYRSFNASKLPYDAFGLRGTGANSSS</sequence>
<dbReference type="Pfam" id="PF00248">
    <property type="entry name" value="Aldo_ket_red"/>
    <property type="match status" value="1"/>
</dbReference>
<dbReference type="InterPro" id="IPR023210">
    <property type="entry name" value="NADP_OxRdtase_dom"/>
</dbReference>
<dbReference type="InterPro" id="IPR050523">
    <property type="entry name" value="AKR_Detox_Biosynth"/>
</dbReference>
<keyword evidence="1" id="KW-0521">NADP</keyword>
<name>A0A2H3D2W5_ARMGA</name>
<evidence type="ECO:0000313" key="5">
    <source>
        <dbReference type="Proteomes" id="UP000217790"/>
    </source>
</evidence>
<dbReference type="OrthoDB" id="48988at2759"/>
<accession>A0A2H3D2W5</accession>
<evidence type="ECO:0000256" key="2">
    <source>
        <dbReference type="ARBA" id="ARBA00038157"/>
    </source>
</evidence>
<proteinExistence type="inferred from homology"/>
<keyword evidence="5" id="KW-1185">Reference proteome</keyword>
<dbReference type="PANTHER" id="PTHR43364">
    <property type="entry name" value="NADH-SPECIFIC METHYLGLYOXAL REDUCTASE-RELATED"/>
    <property type="match status" value="1"/>
</dbReference>
<dbReference type="SUPFAM" id="SSF51430">
    <property type="entry name" value="NAD(P)-linked oxidoreductase"/>
    <property type="match status" value="1"/>
</dbReference>
<evidence type="ECO:0000313" key="4">
    <source>
        <dbReference type="EMBL" id="PBK81866.1"/>
    </source>
</evidence>
<evidence type="ECO:0000256" key="1">
    <source>
        <dbReference type="ARBA" id="ARBA00022857"/>
    </source>
</evidence>
<dbReference type="Gene3D" id="3.20.20.100">
    <property type="entry name" value="NADP-dependent oxidoreductase domain"/>
    <property type="match status" value="1"/>
</dbReference>
<reference evidence="5" key="1">
    <citation type="journal article" date="2017" name="Nat. Ecol. Evol.">
        <title>Genome expansion and lineage-specific genetic innovations in the forest pathogenic fungi Armillaria.</title>
        <authorList>
            <person name="Sipos G."/>
            <person name="Prasanna A.N."/>
            <person name="Walter M.C."/>
            <person name="O'Connor E."/>
            <person name="Balint B."/>
            <person name="Krizsan K."/>
            <person name="Kiss B."/>
            <person name="Hess J."/>
            <person name="Varga T."/>
            <person name="Slot J."/>
            <person name="Riley R."/>
            <person name="Boka B."/>
            <person name="Rigling D."/>
            <person name="Barry K."/>
            <person name="Lee J."/>
            <person name="Mihaltcheva S."/>
            <person name="LaButti K."/>
            <person name="Lipzen A."/>
            <person name="Waldron R."/>
            <person name="Moloney N.M."/>
            <person name="Sperisen C."/>
            <person name="Kredics L."/>
            <person name="Vagvoelgyi C."/>
            <person name="Patrignani A."/>
            <person name="Fitzpatrick D."/>
            <person name="Nagy I."/>
            <person name="Doyle S."/>
            <person name="Anderson J.B."/>
            <person name="Grigoriev I.V."/>
            <person name="Gueldener U."/>
            <person name="Muensterkoetter M."/>
            <person name="Nagy L.G."/>
        </authorList>
    </citation>
    <scope>NUCLEOTIDE SEQUENCE [LARGE SCALE GENOMIC DNA]</scope>
    <source>
        <strain evidence="5">Ar21-2</strain>
    </source>
</reference>
<gene>
    <name evidence="4" type="ORF">ARMGADRAFT_1039064</name>
</gene>
<dbReference type="InterPro" id="IPR036812">
    <property type="entry name" value="NAD(P)_OxRdtase_dom_sf"/>
</dbReference>
<feature type="domain" description="NADP-dependent oxidoreductase" evidence="3">
    <location>
        <begin position="27"/>
        <end position="90"/>
    </location>
</feature>
<dbReference type="EMBL" id="KZ293724">
    <property type="protein sequence ID" value="PBK81866.1"/>
    <property type="molecule type" value="Genomic_DNA"/>
</dbReference>
<comment type="similarity">
    <text evidence="2">Belongs to the aldo/keto reductase family. Aldo/keto reductase 2 subfamily.</text>
</comment>
<dbReference type="InParanoid" id="A0A2H3D2W5"/>
<dbReference type="OMA" id="YTADYER"/>
<dbReference type="AlphaFoldDB" id="A0A2H3D2W5"/>
<organism evidence="4 5">
    <name type="scientific">Armillaria gallica</name>
    <name type="common">Bulbous honey fungus</name>
    <name type="synonym">Armillaria bulbosa</name>
    <dbReference type="NCBI Taxonomy" id="47427"/>
    <lineage>
        <taxon>Eukaryota</taxon>
        <taxon>Fungi</taxon>
        <taxon>Dikarya</taxon>
        <taxon>Basidiomycota</taxon>
        <taxon>Agaricomycotina</taxon>
        <taxon>Agaricomycetes</taxon>
        <taxon>Agaricomycetidae</taxon>
        <taxon>Agaricales</taxon>
        <taxon>Marasmiineae</taxon>
        <taxon>Physalacriaceae</taxon>
        <taxon>Armillaria</taxon>
    </lineage>
</organism>